<accession>A0ABR4RN29</accession>
<dbReference type="InterPro" id="IPR010419">
    <property type="entry name" value="CO_DH_gsu"/>
</dbReference>
<dbReference type="PANTHER" id="PTHR38588">
    <property type="entry name" value="BLL0334 PROTEIN"/>
    <property type="match status" value="1"/>
</dbReference>
<evidence type="ECO:0000256" key="1">
    <source>
        <dbReference type="SAM" id="MobiDB-lite"/>
    </source>
</evidence>
<organism evidence="2 3">
    <name type="scientific">Bordetella bronchiseptica 00-P-2796</name>
    <dbReference type="NCBI Taxonomy" id="1331199"/>
    <lineage>
        <taxon>Bacteria</taxon>
        <taxon>Pseudomonadati</taxon>
        <taxon>Pseudomonadota</taxon>
        <taxon>Betaproteobacteria</taxon>
        <taxon>Burkholderiales</taxon>
        <taxon>Alcaligenaceae</taxon>
        <taxon>Bordetella</taxon>
    </lineage>
</organism>
<dbReference type="Gene3D" id="3.30.530.20">
    <property type="match status" value="1"/>
</dbReference>
<proteinExistence type="predicted"/>
<dbReference type="InterPro" id="IPR023393">
    <property type="entry name" value="START-like_dom_sf"/>
</dbReference>
<gene>
    <name evidence="2" type="ORF">L490_0140</name>
</gene>
<name>A0ABR4RN29_BORBO</name>
<comment type="caution">
    <text evidence="2">The sequence shown here is derived from an EMBL/GenBank/DDBJ whole genome shotgun (WGS) entry which is preliminary data.</text>
</comment>
<sequence>MEFTNTFHVPLPLDEAWQLMLDVPRIMPCLPGARLTEVLGPDKYRGSVTVRLGPIKLGFEGQAELVRKDEATHTAWLQGSGMDPKGRGSAKSEFSFALTPAAHGGTDVTVNTQLALSGAVAQYGRGSGMIAEVAAQILGQFEQNLARSLSGEAQQDPVQPAGAMPARPGSAAPVAAAAPAGSAVSPDAQAVLLQAQAVLSQAQAVLAMAQASLARPARGAPSRAAAPSAELNMLGIGMRAMWARVRYTVGGWFGRRES</sequence>
<dbReference type="RefSeq" id="WP_080603775.1">
    <property type="nucleotide sequence ID" value="NZ_JGWH01000024.1"/>
</dbReference>
<evidence type="ECO:0000313" key="2">
    <source>
        <dbReference type="EMBL" id="KCV37809.1"/>
    </source>
</evidence>
<reference evidence="2 3" key="1">
    <citation type="submission" date="2014-03" db="EMBL/GenBank/DDBJ databases">
        <title>Genome sequence of Bordetella bronchiseptica.</title>
        <authorList>
            <person name="Harvill E."/>
            <person name="Goodfield L.L."/>
            <person name="Ivanov Y.V."/>
            <person name="Meyer J.A."/>
            <person name="Muse S.J."/>
            <person name="Jacobs N."/>
            <person name="Bendor L."/>
            <person name="Smallridge W.E."/>
            <person name="Brinkac L.M."/>
            <person name="Sanka R."/>
            <person name="Kim M."/>
            <person name="Losada L."/>
        </authorList>
    </citation>
    <scope>NUCLEOTIDE SEQUENCE [LARGE SCALE GENOMIC DNA]</scope>
    <source>
        <strain evidence="2 3">00-P-2796</strain>
    </source>
</reference>
<evidence type="ECO:0000313" key="3">
    <source>
        <dbReference type="Proteomes" id="UP000025756"/>
    </source>
</evidence>
<feature type="region of interest" description="Disordered" evidence="1">
    <location>
        <begin position="148"/>
        <end position="171"/>
    </location>
</feature>
<dbReference type="Pfam" id="PF06240">
    <property type="entry name" value="COXG"/>
    <property type="match status" value="1"/>
</dbReference>
<dbReference type="PANTHER" id="PTHR38588:SF1">
    <property type="entry name" value="BLL0334 PROTEIN"/>
    <property type="match status" value="1"/>
</dbReference>
<dbReference type="Proteomes" id="UP000025756">
    <property type="component" value="Unassembled WGS sequence"/>
</dbReference>
<feature type="compositionally biased region" description="Polar residues" evidence="1">
    <location>
        <begin position="148"/>
        <end position="157"/>
    </location>
</feature>
<keyword evidence="3" id="KW-1185">Reference proteome</keyword>
<protein>
    <submittedName>
        <fullName evidence="2">Carbon monoxide dehydrogenase subunit G CoxG</fullName>
    </submittedName>
</protein>
<dbReference type="EMBL" id="JGWH01000024">
    <property type="protein sequence ID" value="KCV37809.1"/>
    <property type="molecule type" value="Genomic_DNA"/>
</dbReference>
<dbReference type="SUPFAM" id="SSF55961">
    <property type="entry name" value="Bet v1-like"/>
    <property type="match status" value="1"/>
</dbReference>
<dbReference type="CDD" id="cd07823">
    <property type="entry name" value="SRPBCC_5"/>
    <property type="match status" value="1"/>
</dbReference>